<evidence type="ECO:0000259" key="5">
    <source>
        <dbReference type="Pfam" id="PF25881"/>
    </source>
</evidence>
<dbReference type="STRING" id="526218.Sterm_1480"/>
<dbReference type="Pfam" id="PF25881">
    <property type="entry name" value="HH_YBHG"/>
    <property type="match status" value="1"/>
</dbReference>
<dbReference type="AlphaFoldDB" id="D1AHV8"/>
<protein>
    <submittedName>
        <fullName evidence="7">Secretion protein HlyD family protein</fullName>
    </submittedName>
</protein>
<organism evidence="7 8">
    <name type="scientific">Sebaldella termitidis (strain ATCC 33386 / NCTC 11300)</name>
    <dbReference type="NCBI Taxonomy" id="526218"/>
    <lineage>
        <taxon>Bacteria</taxon>
        <taxon>Fusobacteriati</taxon>
        <taxon>Fusobacteriota</taxon>
        <taxon>Fusobacteriia</taxon>
        <taxon>Fusobacteriales</taxon>
        <taxon>Leptotrichiaceae</taxon>
        <taxon>Sebaldella</taxon>
    </lineage>
</organism>
<feature type="coiled-coil region" evidence="3">
    <location>
        <begin position="118"/>
        <end position="152"/>
    </location>
</feature>
<feature type="domain" description="YbhG-like alpha-helical hairpin" evidence="5">
    <location>
        <begin position="83"/>
        <end position="213"/>
    </location>
</feature>
<accession>D1AHV8</accession>
<dbReference type="HOGENOM" id="CLU_018816_6_3_0"/>
<gene>
    <name evidence="7" type="ordered locus">Sterm_1480</name>
</gene>
<keyword evidence="8" id="KW-1185">Reference proteome</keyword>
<evidence type="ECO:0000256" key="4">
    <source>
        <dbReference type="SAM" id="Phobius"/>
    </source>
</evidence>
<evidence type="ECO:0000259" key="6">
    <source>
        <dbReference type="Pfam" id="PF25990"/>
    </source>
</evidence>
<evidence type="ECO:0000256" key="2">
    <source>
        <dbReference type="ARBA" id="ARBA00023054"/>
    </source>
</evidence>
<name>D1AHV8_SEBTE</name>
<dbReference type="SUPFAM" id="SSF111369">
    <property type="entry name" value="HlyD-like secretion proteins"/>
    <property type="match status" value="2"/>
</dbReference>
<dbReference type="PANTHER" id="PTHR32347:SF29">
    <property type="entry name" value="UPF0194 MEMBRANE PROTEIN YBHG"/>
    <property type="match status" value="1"/>
</dbReference>
<dbReference type="RefSeq" id="WP_012860938.1">
    <property type="nucleotide sequence ID" value="NC_013517.1"/>
</dbReference>
<dbReference type="Gene3D" id="2.40.50.100">
    <property type="match status" value="2"/>
</dbReference>
<reference evidence="7 8" key="2">
    <citation type="journal article" date="2010" name="Stand. Genomic Sci.">
        <title>Complete genome sequence of Sebaldella termitidis type strain (NCTC 11300).</title>
        <authorList>
            <person name="Harmon-Smith M."/>
            <person name="Celia L."/>
            <person name="Chertkov O."/>
            <person name="Lapidus A."/>
            <person name="Copeland A."/>
            <person name="Glavina Del Rio T."/>
            <person name="Nolan M."/>
            <person name="Lucas S."/>
            <person name="Tice H."/>
            <person name="Cheng J.F."/>
            <person name="Han C."/>
            <person name="Detter J.C."/>
            <person name="Bruce D."/>
            <person name="Goodwin L."/>
            <person name="Pitluck S."/>
            <person name="Pati A."/>
            <person name="Liolios K."/>
            <person name="Ivanova N."/>
            <person name="Mavromatis K."/>
            <person name="Mikhailova N."/>
            <person name="Chen A."/>
            <person name="Palaniappan K."/>
            <person name="Land M."/>
            <person name="Hauser L."/>
            <person name="Chang Y.J."/>
            <person name="Jeffries C.D."/>
            <person name="Brettin T."/>
            <person name="Goker M."/>
            <person name="Beck B."/>
            <person name="Bristow J."/>
            <person name="Eisen J.A."/>
            <person name="Markowitz V."/>
            <person name="Hugenholtz P."/>
            <person name="Kyrpides N.C."/>
            <person name="Klenk H.P."/>
            <person name="Chen F."/>
        </authorList>
    </citation>
    <scope>NUCLEOTIDE SEQUENCE [LARGE SCALE GENOMIC DNA]</scope>
    <source>
        <strain evidence="8">ATCC 33386 / NCTC 11300</strain>
    </source>
</reference>
<dbReference type="InterPro" id="IPR058636">
    <property type="entry name" value="Beta-barrel_YknX"/>
</dbReference>
<evidence type="ECO:0000313" key="8">
    <source>
        <dbReference type="Proteomes" id="UP000000845"/>
    </source>
</evidence>
<dbReference type="Gene3D" id="2.40.30.170">
    <property type="match status" value="1"/>
</dbReference>
<comment type="subcellular location">
    <subcellularLocation>
        <location evidence="1">Cell envelope</location>
    </subcellularLocation>
</comment>
<proteinExistence type="predicted"/>
<evidence type="ECO:0000313" key="7">
    <source>
        <dbReference type="EMBL" id="ACZ08342.1"/>
    </source>
</evidence>
<keyword evidence="2 3" id="KW-0175">Coiled coil</keyword>
<keyword evidence="4" id="KW-1133">Transmembrane helix</keyword>
<dbReference type="GO" id="GO:0042597">
    <property type="term" value="C:periplasmic space"/>
    <property type="evidence" value="ECO:0007669"/>
    <property type="project" value="UniProtKB-SubCell"/>
</dbReference>
<feature type="domain" description="YknX-like beta-barrel" evidence="6">
    <location>
        <begin position="254"/>
        <end position="336"/>
    </location>
</feature>
<feature type="coiled-coil region" evidence="3">
    <location>
        <begin position="189"/>
        <end position="219"/>
    </location>
</feature>
<reference evidence="8" key="1">
    <citation type="submission" date="2009-09" db="EMBL/GenBank/DDBJ databases">
        <title>The complete chromosome of Sebaldella termitidis ATCC 33386.</title>
        <authorList>
            <consortium name="US DOE Joint Genome Institute (JGI-PGF)"/>
            <person name="Lucas S."/>
            <person name="Copeland A."/>
            <person name="Lapidus A."/>
            <person name="Glavina del Rio T."/>
            <person name="Dalin E."/>
            <person name="Tice H."/>
            <person name="Bruce D."/>
            <person name="Goodwin L."/>
            <person name="Pitluck S."/>
            <person name="Kyrpides N."/>
            <person name="Mavromatis K."/>
            <person name="Ivanova N."/>
            <person name="Mikhailova N."/>
            <person name="Sims D."/>
            <person name="Meincke L."/>
            <person name="Brettin T."/>
            <person name="Detter J.C."/>
            <person name="Han C."/>
            <person name="Larimer F."/>
            <person name="Land M."/>
            <person name="Hauser L."/>
            <person name="Markowitz V."/>
            <person name="Cheng J.F."/>
            <person name="Hugenholtz P."/>
            <person name="Woyke T."/>
            <person name="Wu D."/>
            <person name="Eisen J.A."/>
        </authorList>
    </citation>
    <scope>NUCLEOTIDE SEQUENCE [LARGE SCALE GENOMIC DNA]</scope>
    <source>
        <strain evidence="8">ATCC 33386 / NCTC 11300</strain>
    </source>
</reference>
<evidence type="ECO:0000256" key="3">
    <source>
        <dbReference type="SAM" id="Coils"/>
    </source>
</evidence>
<dbReference type="KEGG" id="str:Sterm_1480"/>
<dbReference type="PRINTS" id="PR01490">
    <property type="entry name" value="RTXTOXIND"/>
</dbReference>
<dbReference type="Proteomes" id="UP000000845">
    <property type="component" value="Chromosome"/>
</dbReference>
<keyword evidence="4" id="KW-0472">Membrane</keyword>
<dbReference type="InterPro" id="IPR050465">
    <property type="entry name" value="UPF0194_transport"/>
</dbReference>
<dbReference type="EMBL" id="CP001739">
    <property type="protein sequence ID" value="ACZ08342.1"/>
    <property type="molecule type" value="Genomic_DNA"/>
</dbReference>
<dbReference type="PANTHER" id="PTHR32347">
    <property type="entry name" value="EFFLUX SYSTEM COMPONENT YKNX-RELATED"/>
    <property type="match status" value="1"/>
</dbReference>
<evidence type="ECO:0000256" key="1">
    <source>
        <dbReference type="ARBA" id="ARBA00004196"/>
    </source>
</evidence>
<sequence length="349" mass="39592">MNKENTFSAIKNKKNWLFVIVISAIIFCGWFIYSKQNKSEEIILYGNVDIRQVSLAFNANERIDQIYVEEGDIVKKGQLLASLDTENIKLQIEKNKSQIEAQESIVSRLKNGSRPQEKSQMLAKVNAAKAEAQNAKIQLQRIENAYNDSDGRSVSKQEIDNARSNFKVTSARVKETSESYRLAVLGPRKEEITEAEARLKAEKAELAIQEYLLEQAQLKSPIDGVIRSRLQEPGDMASPQQITFLLAVNDKKWVRAYIQEKQLGYINEGMEVSVYIDSYSDKPIKGQIGYISSVAEFTPKTVQTAELRTSLLYEIRVYVKDSEDILRMGMPATIKINSYNTADSKEKNL</sequence>
<feature type="transmembrane region" description="Helical" evidence="4">
    <location>
        <begin position="16"/>
        <end position="33"/>
    </location>
</feature>
<dbReference type="InterPro" id="IPR059052">
    <property type="entry name" value="HH_YbhG-like"/>
</dbReference>
<dbReference type="Pfam" id="PF25990">
    <property type="entry name" value="Beta-barrel_YknX"/>
    <property type="match status" value="1"/>
</dbReference>
<dbReference type="eggNOG" id="COG1566">
    <property type="taxonomic scope" value="Bacteria"/>
</dbReference>
<keyword evidence="4" id="KW-0812">Transmembrane</keyword>